<dbReference type="Gene3D" id="1.10.3720.10">
    <property type="entry name" value="MetI-like"/>
    <property type="match status" value="1"/>
</dbReference>
<reference evidence="9" key="1">
    <citation type="submission" date="2023-10" db="EMBL/GenBank/DDBJ databases">
        <title>Screening of Alkalihalophilus pseudofirmusBZ-TG-HK211 and Its Alleviation of Salt Stress on Rapeseed Growth.</title>
        <authorList>
            <person name="Zhao B."/>
            <person name="Guo T."/>
        </authorList>
    </citation>
    <scope>NUCLEOTIDE SEQUENCE</scope>
    <source>
        <strain evidence="9">BZ-TG-HK211</strain>
    </source>
</reference>
<evidence type="ECO:0000256" key="5">
    <source>
        <dbReference type="ARBA" id="ARBA00022989"/>
    </source>
</evidence>
<feature type="domain" description="ABC transmembrane type-1" evidence="8">
    <location>
        <begin position="85"/>
        <end position="297"/>
    </location>
</feature>
<feature type="transmembrane region" description="Helical" evidence="7">
    <location>
        <begin position="123"/>
        <end position="143"/>
    </location>
</feature>
<comment type="caution">
    <text evidence="9">The sequence shown here is derived from an EMBL/GenBank/DDBJ whole genome shotgun (WGS) entry which is preliminary data.</text>
</comment>
<feature type="transmembrane region" description="Helical" evidence="7">
    <location>
        <begin position="173"/>
        <end position="197"/>
    </location>
</feature>
<comment type="subcellular location">
    <subcellularLocation>
        <location evidence="1 7">Cell membrane</location>
        <topology evidence="1 7">Multi-pass membrane protein</topology>
    </subcellularLocation>
</comment>
<organism evidence="9 10">
    <name type="scientific">Alkalihalophilus pseudofirmus</name>
    <name type="common">Bacillus pseudofirmus</name>
    <dbReference type="NCBI Taxonomy" id="79885"/>
    <lineage>
        <taxon>Bacteria</taxon>
        <taxon>Bacillati</taxon>
        <taxon>Bacillota</taxon>
        <taxon>Bacilli</taxon>
        <taxon>Bacillales</taxon>
        <taxon>Bacillaceae</taxon>
        <taxon>Alkalihalophilus</taxon>
    </lineage>
</organism>
<sequence length="311" mass="34941">MKTAVDTDVIMISPEQKKNKRKKGKTILLFVLPALLVYSIFILYPIIATFNYSMYNWNGVQAQKTFIGLENYFTLFSDSTFWQALQNNMLLVLVSVFVQIPLGLIMALVLFSPIMGKKFLNVIFFLPYLMSTVAIGLLWIFMYDPINGPVNQIVQLFGFNAIPWLADKNTAMIAILIVVIWQFSPFYMILFKAAMVGIPDELYEAASIDGANELQKFFYVTLPALIPSFVTSSILAIVGSLKAFDIFYIMTGGGPGGATEILGTYMYKQGFINFSMGYASTIAAVMFLIAFVCVIIIQVIEYQRKKRGLFS</sequence>
<keyword evidence="3" id="KW-1003">Cell membrane</keyword>
<dbReference type="Proteomes" id="UP001285636">
    <property type="component" value="Unassembled WGS sequence"/>
</dbReference>
<dbReference type="PANTHER" id="PTHR30193">
    <property type="entry name" value="ABC TRANSPORTER PERMEASE PROTEIN"/>
    <property type="match status" value="1"/>
</dbReference>
<dbReference type="SUPFAM" id="SSF161098">
    <property type="entry name" value="MetI-like"/>
    <property type="match status" value="1"/>
</dbReference>
<evidence type="ECO:0000313" key="9">
    <source>
        <dbReference type="EMBL" id="MDV2884621.1"/>
    </source>
</evidence>
<dbReference type="EMBL" id="JAWJAY010000001">
    <property type="protein sequence ID" value="MDV2884621.1"/>
    <property type="molecule type" value="Genomic_DNA"/>
</dbReference>
<feature type="transmembrane region" description="Helical" evidence="7">
    <location>
        <begin position="27"/>
        <end position="47"/>
    </location>
</feature>
<evidence type="ECO:0000256" key="6">
    <source>
        <dbReference type="ARBA" id="ARBA00023136"/>
    </source>
</evidence>
<evidence type="ECO:0000256" key="3">
    <source>
        <dbReference type="ARBA" id="ARBA00022475"/>
    </source>
</evidence>
<feature type="transmembrane region" description="Helical" evidence="7">
    <location>
        <begin position="89"/>
        <end position="111"/>
    </location>
</feature>
<evidence type="ECO:0000256" key="7">
    <source>
        <dbReference type="RuleBase" id="RU363032"/>
    </source>
</evidence>
<dbReference type="Pfam" id="PF00528">
    <property type="entry name" value="BPD_transp_1"/>
    <property type="match status" value="1"/>
</dbReference>
<dbReference type="CDD" id="cd06261">
    <property type="entry name" value="TM_PBP2"/>
    <property type="match status" value="1"/>
</dbReference>
<evidence type="ECO:0000256" key="4">
    <source>
        <dbReference type="ARBA" id="ARBA00022692"/>
    </source>
</evidence>
<dbReference type="PANTHER" id="PTHR30193:SF37">
    <property type="entry name" value="INNER MEMBRANE ABC TRANSPORTER PERMEASE PROTEIN YCJO"/>
    <property type="match status" value="1"/>
</dbReference>
<proteinExistence type="inferred from homology"/>
<keyword evidence="6 7" id="KW-0472">Membrane</keyword>
<keyword evidence="4 7" id="KW-0812">Transmembrane</keyword>
<dbReference type="InterPro" id="IPR000515">
    <property type="entry name" value="MetI-like"/>
</dbReference>
<dbReference type="GO" id="GO:0055085">
    <property type="term" value="P:transmembrane transport"/>
    <property type="evidence" value="ECO:0007669"/>
    <property type="project" value="InterPro"/>
</dbReference>
<evidence type="ECO:0000256" key="1">
    <source>
        <dbReference type="ARBA" id="ARBA00004651"/>
    </source>
</evidence>
<dbReference type="GO" id="GO:0005886">
    <property type="term" value="C:plasma membrane"/>
    <property type="evidence" value="ECO:0007669"/>
    <property type="project" value="UniProtKB-SubCell"/>
</dbReference>
<dbReference type="PROSITE" id="PS50928">
    <property type="entry name" value="ABC_TM1"/>
    <property type="match status" value="1"/>
</dbReference>
<accession>A0AAJ2KTB5</accession>
<gene>
    <name evidence="9" type="ORF">RYX45_05480</name>
</gene>
<evidence type="ECO:0000256" key="2">
    <source>
        <dbReference type="ARBA" id="ARBA00022448"/>
    </source>
</evidence>
<keyword evidence="2 7" id="KW-0813">Transport</keyword>
<feature type="transmembrane region" description="Helical" evidence="7">
    <location>
        <begin position="278"/>
        <end position="300"/>
    </location>
</feature>
<comment type="similarity">
    <text evidence="7">Belongs to the binding-protein-dependent transport system permease family.</text>
</comment>
<evidence type="ECO:0000313" key="10">
    <source>
        <dbReference type="Proteomes" id="UP001285636"/>
    </source>
</evidence>
<dbReference type="RefSeq" id="WP_323466083.1">
    <property type="nucleotide sequence ID" value="NZ_CP144224.1"/>
</dbReference>
<feature type="transmembrane region" description="Helical" evidence="7">
    <location>
        <begin position="217"/>
        <end position="239"/>
    </location>
</feature>
<name>A0AAJ2KTB5_ALKPS</name>
<dbReference type="InterPro" id="IPR035906">
    <property type="entry name" value="MetI-like_sf"/>
</dbReference>
<dbReference type="InterPro" id="IPR051393">
    <property type="entry name" value="ABC_transporter_permease"/>
</dbReference>
<protein>
    <submittedName>
        <fullName evidence="9">Sugar ABC transporter permease</fullName>
    </submittedName>
</protein>
<dbReference type="AlphaFoldDB" id="A0AAJ2KTB5"/>
<evidence type="ECO:0000259" key="8">
    <source>
        <dbReference type="PROSITE" id="PS50928"/>
    </source>
</evidence>
<keyword evidence="5 7" id="KW-1133">Transmembrane helix</keyword>